<dbReference type="Pfam" id="PF01487">
    <property type="entry name" value="DHquinase_I"/>
    <property type="match status" value="1"/>
</dbReference>
<protein>
    <recommendedName>
        <fullName evidence="2">Type I 3-dehydroquinate dehydratase</fullName>
    </recommendedName>
</protein>
<gene>
    <name evidence="1" type="ORF">METZ01_LOCUS399098</name>
</gene>
<dbReference type="AlphaFoldDB" id="A0A382VIF2"/>
<name>A0A382VIF2_9ZZZZ</name>
<accession>A0A382VIF2</accession>
<dbReference type="InterPro" id="IPR001381">
    <property type="entry name" value="DHquinase_I"/>
</dbReference>
<evidence type="ECO:0000313" key="1">
    <source>
        <dbReference type="EMBL" id="SVD46244.1"/>
    </source>
</evidence>
<feature type="non-terminal residue" evidence="1">
    <location>
        <position position="122"/>
    </location>
</feature>
<organism evidence="1">
    <name type="scientific">marine metagenome</name>
    <dbReference type="NCBI Taxonomy" id="408172"/>
    <lineage>
        <taxon>unclassified sequences</taxon>
        <taxon>metagenomes</taxon>
        <taxon>ecological metagenomes</taxon>
    </lineage>
</organism>
<proteinExistence type="predicted"/>
<dbReference type="Gene3D" id="3.20.20.70">
    <property type="entry name" value="Aldolase class I"/>
    <property type="match status" value="1"/>
</dbReference>
<dbReference type="GO" id="GO:0003855">
    <property type="term" value="F:3-dehydroquinate dehydratase activity"/>
    <property type="evidence" value="ECO:0007669"/>
    <property type="project" value="InterPro"/>
</dbReference>
<dbReference type="InterPro" id="IPR013785">
    <property type="entry name" value="Aldolase_TIM"/>
</dbReference>
<reference evidence="1" key="1">
    <citation type="submission" date="2018-05" db="EMBL/GenBank/DDBJ databases">
        <authorList>
            <person name="Lanie J.A."/>
            <person name="Ng W.-L."/>
            <person name="Kazmierczak K.M."/>
            <person name="Andrzejewski T.M."/>
            <person name="Davidsen T.M."/>
            <person name="Wayne K.J."/>
            <person name="Tettelin H."/>
            <person name="Glass J.I."/>
            <person name="Rusch D."/>
            <person name="Podicherti R."/>
            <person name="Tsui H.-C.T."/>
            <person name="Winkler M.E."/>
        </authorList>
    </citation>
    <scope>NUCLEOTIDE SEQUENCE</scope>
</reference>
<dbReference type="EMBL" id="UINC01152191">
    <property type="protein sequence ID" value="SVD46244.1"/>
    <property type="molecule type" value="Genomic_DNA"/>
</dbReference>
<dbReference type="SUPFAM" id="SSF51569">
    <property type="entry name" value="Aldolase"/>
    <property type="match status" value="1"/>
</dbReference>
<sequence>MIRPLVCVTLGGRTAEELSDDAKTAKELGADVVEVRLDLLWTTEEKVQTSGESITDESSQGNGFEFQITQLELDEVDIESALKTISICTDLPMILTCRPTEHGGFYPGTEEERFQILRSAIS</sequence>
<evidence type="ECO:0008006" key="2">
    <source>
        <dbReference type="Google" id="ProtNLM"/>
    </source>
</evidence>